<evidence type="ECO:0000313" key="3">
    <source>
        <dbReference type="Proteomes" id="UP000316096"/>
    </source>
</evidence>
<sequence length="227" mass="25483">MRLPRVDAGSTRASSEVRVRRERCPGRRVARRRRESAWRRPTTNDNAARRLGVARWDGGMTTMRRGAAWASRSRRAGRRQCGEASSGRRAVGRRDFEAGPDVGAVTDRLRFPWALPWEAAFLRGGGGGLRRRGLWRRWAVERPVSLEIGWAAWPPATPAHGCHARPTCPPVWRMFRESGRKRIAPKLFLRSRHSGAELGTRSAGDVRATWPGTARRSCSRSRELSGG</sequence>
<reference evidence="2 3" key="1">
    <citation type="submission" date="2019-06" db="EMBL/GenBank/DDBJ databases">
        <title>Sequencing the genomes of 1000 actinobacteria strains.</title>
        <authorList>
            <person name="Klenk H.-P."/>
        </authorList>
    </citation>
    <scope>NUCLEOTIDE SEQUENCE [LARGE SCALE GENOMIC DNA]</scope>
    <source>
        <strain evidence="2 3">DSM 102200</strain>
    </source>
</reference>
<name>A0A543CVW6_9ACTN</name>
<gene>
    <name evidence="2" type="ORF">FB559_6999</name>
</gene>
<dbReference type="EMBL" id="VFOZ01000001">
    <property type="protein sequence ID" value="TQM01247.1"/>
    <property type="molecule type" value="Genomic_DNA"/>
</dbReference>
<dbReference type="Proteomes" id="UP000316096">
    <property type="component" value="Unassembled WGS sequence"/>
</dbReference>
<dbReference type="AlphaFoldDB" id="A0A543CVW6"/>
<feature type="region of interest" description="Disordered" evidence="1">
    <location>
        <begin position="197"/>
        <end position="227"/>
    </location>
</feature>
<evidence type="ECO:0000256" key="1">
    <source>
        <dbReference type="SAM" id="MobiDB-lite"/>
    </source>
</evidence>
<accession>A0A543CVW6</accession>
<comment type="caution">
    <text evidence="2">The sequence shown here is derived from an EMBL/GenBank/DDBJ whole genome shotgun (WGS) entry which is preliminary data.</text>
</comment>
<evidence type="ECO:0000313" key="2">
    <source>
        <dbReference type="EMBL" id="TQM01247.1"/>
    </source>
</evidence>
<protein>
    <submittedName>
        <fullName evidence="2">Uncharacterized protein</fullName>
    </submittedName>
</protein>
<organism evidence="2 3">
    <name type="scientific">Actinoallomurus bryophytorum</name>
    <dbReference type="NCBI Taxonomy" id="1490222"/>
    <lineage>
        <taxon>Bacteria</taxon>
        <taxon>Bacillati</taxon>
        <taxon>Actinomycetota</taxon>
        <taxon>Actinomycetes</taxon>
        <taxon>Streptosporangiales</taxon>
        <taxon>Thermomonosporaceae</taxon>
        <taxon>Actinoallomurus</taxon>
    </lineage>
</organism>
<feature type="region of interest" description="Disordered" evidence="1">
    <location>
        <begin position="1"/>
        <end position="21"/>
    </location>
</feature>
<proteinExistence type="predicted"/>
<keyword evidence="3" id="KW-1185">Reference proteome</keyword>